<dbReference type="InterPro" id="IPR029028">
    <property type="entry name" value="Alpha/beta_knot_MTases"/>
</dbReference>
<evidence type="ECO:0000313" key="6">
    <source>
        <dbReference type="Proteomes" id="UP000287651"/>
    </source>
</evidence>
<gene>
    <name evidence="5" type="ORF">B296_00049537</name>
</gene>
<dbReference type="EMBL" id="AMZH03030277">
    <property type="protein sequence ID" value="RRT32942.1"/>
    <property type="molecule type" value="Genomic_DNA"/>
</dbReference>
<evidence type="ECO:0000256" key="2">
    <source>
        <dbReference type="ARBA" id="ARBA00022679"/>
    </source>
</evidence>
<dbReference type="PANTHER" id="PTHR33603">
    <property type="entry name" value="METHYLTRANSFERASE"/>
    <property type="match status" value="1"/>
</dbReference>
<dbReference type="GO" id="GO:0032259">
    <property type="term" value="P:methylation"/>
    <property type="evidence" value="ECO:0007669"/>
    <property type="project" value="UniProtKB-KW"/>
</dbReference>
<name>A0A426X0C8_ENSVE</name>
<dbReference type="Pfam" id="PF02590">
    <property type="entry name" value="SPOUT_MTase"/>
    <property type="match status" value="1"/>
</dbReference>
<comment type="similarity">
    <text evidence="4">Belongs to the RNA methyltransferase RlmH family.</text>
</comment>
<dbReference type="Proteomes" id="UP000287651">
    <property type="component" value="Unassembled WGS sequence"/>
</dbReference>
<keyword evidence="1" id="KW-0489">Methyltransferase</keyword>
<evidence type="ECO:0000313" key="5">
    <source>
        <dbReference type="EMBL" id="RRT32942.1"/>
    </source>
</evidence>
<comment type="caution">
    <text evidence="5">The sequence shown here is derived from an EMBL/GenBank/DDBJ whole genome shotgun (WGS) entry which is preliminary data.</text>
</comment>
<dbReference type="CDD" id="cd18081">
    <property type="entry name" value="RlmH-like"/>
    <property type="match status" value="1"/>
</dbReference>
<evidence type="ECO:0000256" key="3">
    <source>
        <dbReference type="ARBA" id="ARBA00022691"/>
    </source>
</evidence>
<evidence type="ECO:0008006" key="7">
    <source>
        <dbReference type="Google" id="ProtNLM"/>
    </source>
</evidence>
<sequence length="148" mass="16500">MFCFKRAIPIRILSVGKRRSPGVHLLVEEYMEKLRHYCSVEDIHVKSNPKSSRYSMLSSSSSCTLKISGLFLTVVVLDEHGLDVGSEQLANLLGDAGRTSSTRLAFCIGGPYGHGPRLRDRADVTIRLSSMVLNHQIALIVLLEQLYR</sequence>
<dbReference type="GO" id="GO:0008168">
    <property type="term" value="F:methyltransferase activity"/>
    <property type="evidence" value="ECO:0007669"/>
    <property type="project" value="UniProtKB-KW"/>
</dbReference>
<dbReference type="AlphaFoldDB" id="A0A426X0C8"/>
<dbReference type="InterPro" id="IPR003742">
    <property type="entry name" value="RlmH-like"/>
</dbReference>
<evidence type="ECO:0000256" key="1">
    <source>
        <dbReference type="ARBA" id="ARBA00022603"/>
    </source>
</evidence>
<dbReference type="PIRSF" id="PIRSF004505">
    <property type="entry name" value="MT_bac"/>
    <property type="match status" value="1"/>
</dbReference>
<dbReference type="PANTHER" id="PTHR33603:SF1">
    <property type="entry name" value="RIBOSOMAL RNA LARGE SUBUNIT METHYLTRANSFERASE H"/>
    <property type="match status" value="1"/>
</dbReference>
<reference evidence="5 6" key="1">
    <citation type="journal article" date="2014" name="Agronomy (Basel)">
        <title>A Draft Genome Sequence for Ensete ventricosum, the Drought-Tolerant Tree Against Hunger.</title>
        <authorList>
            <person name="Harrison J."/>
            <person name="Moore K.A."/>
            <person name="Paszkiewicz K."/>
            <person name="Jones T."/>
            <person name="Grant M."/>
            <person name="Ambacheew D."/>
            <person name="Muzemil S."/>
            <person name="Studholme D.J."/>
        </authorList>
    </citation>
    <scope>NUCLEOTIDE SEQUENCE [LARGE SCALE GENOMIC DNA]</scope>
</reference>
<accession>A0A426X0C8</accession>
<dbReference type="InterPro" id="IPR029026">
    <property type="entry name" value="tRNA_m1G_MTases_N"/>
</dbReference>
<organism evidence="5 6">
    <name type="scientific">Ensete ventricosum</name>
    <name type="common">Abyssinian banana</name>
    <name type="synonym">Musa ensete</name>
    <dbReference type="NCBI Taxonomy" id="4639"/>
    <lineage>
        <taxon>Eukaryota</taxon>
        <taxon>Viridiplantae</taxon>
        <taxon>Streptophyta</taxon>
        <taxon>Embryophyta</taxon>
        <taxon>Tracheophyta</taxon>
        <taxon>Spermatophyta</taxon>
        <taxon>Magnoliopsida</taxon>
        <taxon>Liliopsida</taxon>
        <taxon>Zingiberales</taxon>
        <taxon>Musaceae</taxon>
        <taxon>Ensete</taxon>
    </lineage>
</organism>
<dbReference type="SUPFAM" id="SSF75217">
    <property type="entry name" value="alpha/beta knot"/>
    <property type="match status" value="1"/>
</dbReference>
<dbReference type="Gene3D" id="3.40.1280.10">
    <property type="match status" value="1"/>
</dbReference>
<protein>
    <recommendedName>
        <fullName evidence="7">RNA methyltransferase</fullName>
    </recommendedName>
</protein>
<proteinExistence type="inferred from homology"/>
<dbReference type="GO" id="GO:0006364">
    <property type="term" value="P:rRNA processing"/>
    <property type="evidence" value="ECO:0007669"/>
    <property type="project" value="InterPro"/>
</dbReference>
<keyword evidence="3" id="KW-0949">S-adenosyl-L-methionine</keyword>
<evidence type="ECO:0000256" key="4">
    <source>
        <dbReference type="ARBA" id="ARBA00038303"/>
    </source>
</evidence>
<keyword evidence="2" id="KW-0808">Transferase</keyword>